<dbReference type="SUPFAM" id="SSF51905">
    <property type="entry name" value="FAD/NAD(P)-binding domain"/>
    <property type="match status" value="1"/>
</dbReference>
<dbReference type="AlphaFoldDB" id="A0A7Z0EN11"/>
<dbReference type="GO" id="GO:0004497">
    <property type="term" value="F:monooxygenase activity"/>
    <property type="evidence" value="ECO:0007669"/>
    <property type="project" value="UniProtKB-KW"/>
</dbReference>
<dbReference type="RefSeq" id="WP_179824116.1">
    <property type="nucleotide sequence ID" value="NZ_JACCFS010000001.1"/>
</dbReference>
<dbReference type="Gene3D" id="3.50.50.60">
    <property type="entry name" value="FAD/NAD(P)-binding domain"/>
    <property type="match status" value="1"/>
</dbReference>
<keyword evidence="1" id="KW-0560">Oxidoreductase</keyword>
<dbReference type="Pfam" id="PF01494">
    <property type="entry name" value="FAD_binding_3"/>
    <property type="match status" value="1"/>
</dbReference>
<dbReference type="PRINTS" id="PR00420">
    <property type="entry name" value="RNGMNOXGNASE"/>
</dbReference>
<keyword evidence="6" id="KW-1185">Reference proteome</keyword>
<dbReference type="InterPro" id="IPR050493">
    <property type="entry name" value="FAD-dep_Monooxygenase_BioMet"/>
</dbReference>
<protein>
    <submittedName>
        <fullName evidence="5">2-polyprenyl-6-methoxyphenol hydroxylase-like FAD-dependent oxidoreductase</fullName>
    </submittedName>
</protein>
<evidence type="ECO:0000256" key="3">
    <source>
        <dbReference type="SAM" id="MobiDB-lite"/>
    </source>
</evidence>
<keyword evidence="2" id="KW-0503">Monooxygenase</keyword>
<evidence type="ECO:0000313" key="5">
    <source>
        <dbReference type="EMBL" id="NYJ35137.1"/>
    </source>
</evidence>
<evidence type="ECO:0000256" key="1">
    <source>
        <dbReference type="ARBA" id="ARBA00023002"/>
    </source>
</evidence>
<dbReference type="Proteomes" id="UP000572051">
    <property type="component" value="Unassembled WGS sequence"/>
</dbReference>
<dbReference type="InterPro" id="IPR002938">
    <property type="entry name" value="FAD-bd"/>
</dbReference>
<reference evidence="5 6" key="1">
    <citation type="submission" date="2020-07" db="EMBL/GenBank/DDBJ databases">
        <title>Sequencing the genomes of 1000 actinobacteria strains.</title>
        <authorList>
            <person name="Klenk H.-P."/>
        </authorList>
    </citation>
    <scope>NUCLEOTIDE SEQUENCE [LARGE SCALE GENOMIC DNA]</scope>
    <source>
        <strain evidence="5 6">DSM 44442</strain>
    </source>
</reference>
<dbReference type="PANTHER" id="PTHR13789">
    <property type="entry name" value="MONOOXYGENASE"/>
    <property type="match status" value="1"/>
</dbReference>
<dbReference type="EMBL" id="JACCFS010000001">
    <property type="protein sequence ID" value="NYJ35137.1"/>
    <property type="molecule type" value="Genomic_DNA"/>
</dbReference>
<accession>A0A7Z0EN11</accession>
<dbReference type="GO" id="GO:0071949">
    <property type="term" value="F:FAD binding"/>
    <property type="evidence" value="ECO:0007669"/>
    <property type="project" value="InterPro"/>
</dbReference>
<name>A0A7Z0EN11_9ACTN</name>
<evidence type="ECO:0000313" key="6">
    <source>
        <dbReference type="Proteomes" id="UP000572051"/>
    </source>
</evidence>
<dbReference type="InterPro" id="IPR036188">
    <property type="entry name" value="FAD/NAD-bd_sf"/>
</dbReference>
<gene>
    <name evidence="5" type="ORF">HNR10_003018</name>
</gene>
<sequence length="409" mass="43017">MRTAVIIGGGIGGLAAARALTRRGWRVRVLERAEAVEGLGAGLAMAPNALRALDTLGLGDAVRSRGAVGSAGIRTWRGRWILPTDAEALRRRFGDTIVVLPRAELVDLLGGGPVAELVHTSAEAELIDPGGPVRPARVRADGRERTADLVVAADGVRSRTRARLFPPAAGHPGPIYSGSTTWRVIAPGVTVKEAGESWGPEGLVGLMPLAAGGTYFYAMARLLAGTPSRPVTHHRPAAPREGQGLPPSTDEHAELVRRFGHWHDPIPEVLADADPGAVLRNDVWHLPDPPPAYHSGRVALLGDAAHAMTPNLGQGACMAVEDAVTLAHAVGAGPADTDLREALAAYTAARLPRAAGLVRRSAAVGRMSSLRHPMARALRDTGIRLLDRVAPSLFYGPLEDVFGWRPPAD</sequence>
<dbReference type="PANTHER" id="PTHR13789:SF309">
    <property type="entry name" value="PUTATIVE (AFU_ORTHOLOGUE AFUA_6G14510)-RELATED"/>
    <property type="match status" value="1"/>
</dbReference>
<feature type="region of interest" description="Disordered" evidence="3">
    <location>
        <begin position="229"/>
        <end position="248"/>
    </location>
</feature>
<evidence type="ECO:0000259" key="4">
    <source>
        <dbReference type="Pfam" id="PF01494"/>
    </source>
</evidence>
<proteinExistence type="predicted"/>
<feature type="domain" description="FAD-binding" evidence="4">
    <location>
        <begin position="4"/>
        <end position="361"/>
    </location>
</feature>
<evidence type="ECO:0000256" key="2">
    <source>
        <dbReference type="ARBA" id="ARBA00023033"/>
    </source>
</evidence>
<comment type="caution">
    <text evidence="5">The sequence shown here is derived from an EMBL/GenBank/DDBJ whole genome shotgun (WGS) entry which is preliminary data.</text>
</comment>
<organism evidence="5 6">
    <name type="scientific">Nocardiopsis aegyptia</name>
    <dbReference type="NCBI Taxonomy" id="220378"/>
    <lineage>
        <taxon>Bacteria</taxon>
        <taxon>Bacillati</taxon>
        <taxon>Actinomycetota</taxon>
        <taxon>Actinomycetes</taxon>
        <taxon>Streptosporangiales</taxon>
        <taxon>Nocardiopsidaceae</taxon>
        <taxon>Nocardiopsis</taxon>
    </lineage>
</organism>